<organism evidence="2">
    <name type="scientific">candidate division WOR-3 bacterium</name>
    <dbReference type="NCBI Taxonomy" id="2052148"/>
    <lineage>
        <taxon>Bacteria</taxon>
        <taxon>Bacteria division WOR-3</taxon>
    </lineage>
</organism>
<protein>
    <recommendedName>
        <fullName evidence="1">Rubrerythrin diiron-binding domain-containing protein</fullName>
    </recommendedName>
</protein>
<evidence type="ECO:0000313" key="2">
    <source>
        <dbReference type="EMBL" id="HGD13756.1"/>
    </source>
</evidence>
<dbReference type="InterPro" id="IPR012347">
    <property type="entry name" value="Ferritin-like"/>
</dbReference>
<accession>A0A7V3V0I9</accession>
<dbReference type="InterPro" id="IPR003251">
    <property type="entry name" value="Rr_diiron-bd_dom"/>
</dbReference>
<proteinExistence type="predicted"/>
<dbReference type="AlphaFoldDB" id="A0A7V3V0I9"/>
<dbReference type="GO" id="GO:0016491">
    <property type="term" value="F:oxidoreductase activity"/>
    <property type="evidence" value="ECO:0007669"/>
    <property type="project" value="InterPro"/>
</dbReference>
<dbReference type="InterPro" id="IPR009078">
    <property type="entry name" value="Ferritin-like_SF"/>
</dbReference>
<dbReference type="GO" id="GO:0046872">
    <property type="term" value="F:metal ion binding"/>
    <property type="evidence" value="ECO:0007669"/>
    <property type="project" value="InterPro"/>
</dbReference>
<reference evidence="2" key="1">
    <citation type="journal article" date="2020" name="mSystems">
        <title>Genome- and Community-Level Interaction Insights into Carbon Utilization and Element Cycling Functions of Hydrothermarchaeota in Hydrothermal Sediment.</title>
        <authorList>
            <person name="Zhou Z."/>
            <person name="Liu Y."/>
            <person name="Xu W."/>
            <person name="Pan J."/>
            <person name="Luo Z.H."/>
            <person name="Li M."/>
        </authorList>
    </citation>
    <scope>NUCLEOTIDE SEQUENCE [LARGE SCALE GENOMIC DNA]</scope>
    <source>
        <strain evidence="2">SpSt-914</strain>
    </source>
</reference>
<dbReference type="Gene3D" id="1.20.1260.10">
    <property type="match status" value="1"/>
</dbReference>
<name>A0A7V3V0I9_UNCW3</name>
<comment type="caution">
    <text evidence="2">The sequence shown here is derived from an EMBL/GenBank/DDBJ whole genome shotgun (WGS) entry which is preliminary data.</text>
</comment>
<sequence>MSTNQEIINGLKEAMVAERTGIEFYTAAAERTTDPQGKQVFQRLADEEKKHLEYLGAWYRQLSENSIPELTLGNSEIDLSGPSPIFSSELKKRINQAHWEMTALAVGLALETGSIAHYQTLAARAKTEELRTFFNALVRWEETHARALQKQFDYMKEDYWHQAGFAPF</sequence>
<dbReference type="SUPFAM" id="SSF47240">
    <property type="entry name" value="Ferritin-like"/>
    <property type="match status" value="1"/>
</dbReference>
<evidence type="ECO:0000259" key="1">
    <source>
        <dbReference type="Pfam" id="PF02915"/>
    </source>
</evidence>
<dbReference type="CDD" id="cd01045">
    <property type="entry name" value="Ferritin_like_AB"/>
    <property type="match status" value="1"/>
</dbReference>
<gene>
    <name evidence="2" type="ORF">ENX16_06755</name>
</gene>
<dbReference type="PANTHER" id="PTHR33531">
    <property type="entry name" value="RUBRERYTHRIN SUBFAMILY"/>
    <property type="match status" value="1"/>
</dbReference>
<dbReference type="Pfam" id="PF02915">
    <property type="entry name" value="Rubrerythrin"/>
    <property type="match status" value="1"/>
</dbReference>
<dbReference type="EMBL" id="DTMZ01000167">
    <property type="protein sequence ID" value="HGD13756.1"/>
    <property type="molecule type" value="Genomic_DNA"/>
</dbReference>
<dbReference type="PANTHER" id="PTHR33531:SF7">
    <property type="entry name" value="HYPOTHETICAL MEMBRANE PROTEIN, CONSERVED"/>
    <property type="match status" value="1"/>
</dbReference>
<feature type="domain" description="Rubrerythrin diiron-binding" evidence="1">
    <location>
        <begin position="11"/>
        <end position="100"/>
    </location>
</feature>